<protein>
    <submittedName>
        <fullName evidence="1">Uncharacterized protein</fullName>
    </submittedName>
</protein>
<dbReference type="EMBL" id="ACGS02000024">
    <property type="protein sequence ID" value="EFZ35335.1"/>
    <property type="molecule type" value="Genomic_DNA"/>
</dbReference>
<evidence type="ECO:0000313" key="2">
    <source>
        <dbReference type="Proteomes" id="UP000004099"/>
    </source>
</evidence>
<dbReference type="AlphaFoldDB" id="E7FNT2"/>
<gene>
    <name evidence="1" type="ORF">HMPREF0542_10559</name>
</gene>
<proteinExistence type="predicted"/>
<name>E7FNT2_9LACO</name>
<dbReference type="HOGENOM" id="CLU_2508609_0_0_9"/>
<sequence length="85" mass="10158">MLIYQTLHLAKLLPVTDTLMKMGLLSVNDLLEKRRLRTKWAKNILNDTKKHFKNPDIIKYRRKHEELPACYPKLWSEKAARCYGF</sequence>
<evidence type="ECO:0000313" key="1">
    <source>
        <dbReference type="EMBL" id="EFZ35335.1"/>
    </source>
</evidence>
<comment type="caution">
    <text evidence="1">The sequence shown here is derived from an EMBL/GenBank/DDBJ whole genome shotgun (WGS) entry which is preliminary data.</text>
</comment>
<organism evidence="1 2">
    <name type="scientific">Ligilactobacillus ruminis ATCC 25644</name>
    <dbReference type="NCBI Taxonomy" id="525362"/>
    <lineage>
        <taxon>Bacteria</taxon>
        <taxon>Bacillati</taxon>
        <taxon>Bacillota</taxon>
        <taxon>Bacilli</taxon>
        <taxon>Lactobacillales</taxon>
        <taxon>Lactobacillaceae</taxon>
        <taxon>Ligilactobacillus</taxon>
    </lineage>
</organism>
<dbReference type="Proteomes" id="UP000004099">
    <property type="component" value="Unassembled WGS sequence"/>
</dbReference>
<reference evidence="1 2" key="1">
    <citation type="submission" date="2011-01" db="EMBL/GenBank/DDBJ databases">
        <authorList>
            <person name="Muzny D."/>
            <person name="Qin X."/>
            <person name="Buhay C."/>
            <person name="Dugan-Rocha S."/>
            <person name="Ding Y."/>
            <person name="Chen G."/>
            <person name="Hawes A."/>
            <person name="Holder M."/>
            <person name="Jhangiani S."/>
            <person name="Johnson A."/>
            <person name="Khan Z."/>
            <person name="Li Z."/>
            <person name="Liu W."/>
            <person name="Liu X."/>
            <person name="Perez L."/>
            <person name="Shen H."/>
            <person name="Wang Q."/>
            <person name="Watt J."/>
            <person name="Xi L."/>
            <person name="Xin Y."/>
            <person name="Zhou J."/>
            <person name="Deng J."/>
            <person name="Jiang H."/>
            <person name="Liu Y."/>
            <person name="Qu J."/>
            <person name="Song X.-Z."/>
            <person name="Zhang L."/>
            <person name="Villasana D."/>
            <person name="Johnson A."/>
            <person name="Liu J."/>
            <person name="Liyanage D."/>
            <person name="Lorensuhewa L."/>
            <person name="Robinson T."/>
            <person name="Song A."/>
            <person name="Song B.-B."/>
            <person name="Dinh H."/>
            <person name="Thornton R."/>
            <person name="Coyle M."/>
            <person name="Francisco L."/>
            <person name="Jackson L."/>
            <person name="Javaid M."/>
            <person name="Korchina V."/>
            <person name="Kovar C."/>
            <person name="Mata R."/>
            <person name="Mathew T."/>
            <person name="Ngo R."/>
            <person name="Nguyen L."/>
            <person name="Nguyen N."/>
            <person name="Okwuonu G."/>
            <person name="Ongeri F."/>
            <person name="Pham C."/>
            <person name="Simmons D."/>
            <person name="Wilczek-Boney K."/>
            <person name="Hale W."/>
            <person name="Jakkamsetti A."/>
            <person name="Pham P."/>
            <person name="Ruth R."/>
            <person name="San Lucas F."/>
            <person name="Warren J."/>
            <person name="Zhang J."/>
            <person name="Zhao Z."/>
            <person name="Zhou C."/>
            <person name="Zhu D."/>
            <person name="Lee S."/>
            <person name="Bess C."/>
            <person name="Blankenburg K."/>
            <person name="Forbes L."/>
            <person name="Fu Q."/>
            <person name="Gubbala S."/>
            <person name="Hirani K."/>
            <person name="Jayaseelan J.C."/>
            <person name="Lara F."/>
            <person name="Munidasa M."/>
            <person name="Palculict T."/>
            <person name="Patil S."/>
            <person name="Pu L.-L."/>
            <person name="Saada N."/>
            <person name="Tang L."/>
            <person name="Weissenberger G."/>
            <person name="Zhu Y."/>
            <person name="Hemphill L."/>
            <person name="Shang Y."/>
            <person name="Youmans B."/>
            <person name="Ayvaz T."/>
            <person name="Ross M."/>
            <person name="Santibanez J."/>
            <person name="Aqrawi P."/>
            <person name="Gross S."/>
            <person name="Joshi V."/>
            <person name="Fowler G."/>
            <person name="Nazareth L."/>
            <person name="Reid J."/>
            <person name="Worley K."/>
            <person name="Petrosino J."/>
            <person name="Highlander S."/>
            <person name="Gibbs R."/>
        </authorList>
    </citation>
    <scope>NUCLEOTIDE SEQUENCE [LARGE SCALE GENOMIC DNA]</scope>
    <source>
        <strain evidence="1 2">ATCC 25644</strain>
    </source>
</reference>
<dbReference type="PATRIC" id="fig|525362.12.peg.574"/>
<accession>E7FNT2</accession>